<dbReference type="SUPFAM" id="SSF55729">
    <property type="entry name" value="Acyl-CoA N-acyltransferases (Nat)"/>
    <property type="match status" value="2"/>
</dbReference>
<dbReference type="PANTHER" id="PTHR43415:SF3">
    <property type="entry name" value="GNAT-FAMILY ACETYLTRANSFERASE"/>
    <property type="match status" value="1"/>
</dbReference>
<dbReference type="Pfam" id="PF13302">
    <property type="entry name" value="Acetyltransf_3"/>
    <property type="match status" value="1"/>
</dbReference>
<evidence type="ECO:0000313" key="3">
    <source>
        <dbReference type="Proteomes" id="UP000198393"/>
    </source>
</evidence>
<dbReference type="AlphaFoldDB" id="A0A239FHH7"/>
<sequence length="335" mass="39929">MNNEYKVLKEQKFTSGAYSIMPIRMEDRYKIMKWRNEQVYHLRQLIKLTEEAQDHYFENVVSDLFDKKQPNQILFSFLQNGNCIGYGGLVHINWVDMNAEISFLMETRLQKEKFSLHWDTFLELIKKVAYDELRFHKIYTYAFDLRQQLYEVLENAGFIHDATLLDHCFYESSFKNVVIHSNFKKDMQLRRASLSDEEITFKWASDEAIRKYSFKKNKIISSEHSQWFRSKISSERCLYFILWFEGNRIGSIRIDIENNEGLISYLLDSDVHGKGFGTILLNLAERRVKNINSEIKWLKGYVLDDNVASQKIFKKLGYSEMKTEPKKLEYTKKIV</sequence>
<accession>A0A239FHH7</accession>
<dbReference type="CDD" id="cd04301">
    <property type="entry name" value="NAT_SF"/>
    <property type="match status" value="1"/>
</dbReference>
<dbReference type="GO" id="GO:0016747">
    <property type="term" value="F:acyltransferase activity, transferring groups other than amino-acyl groups"/>
    <property type="evidence" value="ECO:0007669"/>
    <property type="project" value="InterPro"/>
</dbReference>
<dbReference type="EMBL" id="FZPD01000001">
    <property type="protein sequence ID" value="SNS56201.1"/>
    <property type="molecule type" value="Genomic_DNA"/>
</dbReference>
<name>A0A239FHH7_EKHLU</name>
<dbReference type="InterPro" id="IPR016181">
    <property type="entry name" value="Acyl_CoA_acyltransferase"/>
</dbReference>
<feature type="domain" description="N-acetyltransferase" evidence="1">
    <location>
        <begin position="187"/>
        <end position="335"/>
    </location>
</feature>
<dbReference type="InterPro" id="IPR000182">
    <property type="entry name" value="GNAT_dom"/>
</dbReference>
<dbReference type="RefSeq" id="WP_089355420.1">
    <property type="nucleotide sequence ID" value="NZ_FZPD01000001.1"/>
</dbReference>
<proteinExistence type="predicted"/>
<reference evidence="2 3" key="1">
    <citation type="submission" date="2017-06" db="EMBL/GenBank/DDBJ databases">
        <authorList>
            <person name="Kim H.J."/>
            <person name="Triplett B.A."/>
        </authorList>
    </citation>
    <scope>NUCLEOTIDE SEQUENCE [LARGE SCALE GENOMIC DNA]</scope>
    <source>
        <strain evidence="2 3">DSM 19307</strain>
    </source>
</reference>
<dbReference type="Proteomes" id="UP000198393">
    <property type="component" value="Unassembled WGS sequence"/>
</dbReference>
<keyword evidence="2" id="KW-0808">Transferase</keyword>
<dbReference type="PROSITE" id="PS51186">
    <property type="entry name" value="GNAT"/>
    <property type="match status" value="1"/>
</dbReference>
<dbReference type="OrthoDB" id="6290225at2"/>
<protein>
    <submittedName>
        <fullName evidence="2">Protein N-acetyltransferase, RimJ/RimL family</fullName>
    </submittedName>
</protein>
<dbReference type="PANTHER" id="PTHR43415">
    <property type="entry name" value="SPERMIDINE N(1)-ACETYLTRANSFERASE"/>
    <property type="match status" value="1"/>
</dbReference>
<evidence type="ECO:0000259" key="1">
    <source>
        <dbReference type="PROSITE" id="PS51186"/>
    </source>
</evidence>
<keyword evidence="3" id="KW-1185">Reference proteome</keyword>
<evidence type="ECO:0000313" key="2">
    <source>
        <dbReference type="EMBL" id="SNS56201.1"/>
    </source>
</evidence>
<organism evidence="2 3">
    <name type="scientific">Ekhidna lutea</name>
    <dbReference type="NCBI Taxonomy" id="447679"/>
    <lineage>
        <taxon>Bacteria</taxon>
        <taxon>Pseudomonadati</taxon>
        <taxon>Bacteroidota</taxon>
        <taxon>Cytophagia</taxon>
        <taxon>Cytophagales</taxon>
        <taxon>Reichenbachiellaceae</taxon>
        <taxon>Ekhidna</taxon>
    </lineage>
</organism>
<gene>
    <name evidence="2" type="ORF">SAMN05421640_0668</name>
</gene>
<dbReference type="Pfam" id="PF13420">
    <property type="entry name" value="Acetyltransf_4"/>
    <property type="match status" value="1"/>
</dbReference>
<dbReference type="Gene3D" id="3.40.630.30">
    <property type="match status" value="2"/>
</dbReference>